<feature type="region of interest" description="Disordered" evidence="10">
    <location>
        <begin position="1"/>
        <end position="64"/>
    </location>
</feature>
<dbReference type="GO" id="GO:0048788">
    <property type="term" value="C:cytoskeleton of presynaptic active zone"/>
    <property type="evidence" value="ECO:0007669"/>
    <property type="project" value="TreeGrafter"/>
</dbReference>
<evidence type="ECO:0000313" key="12">
    <source>
        <dbReference type="Proteomes" id="UP000694558"/>
    </source>
</evidence>
<evidence type="ECO:0000256" key="9">
    <source>
        <dbReference type="SAM" id="Coils"/>
    </source>
</evidence>
<evidence type="ECO:0000256" key="4">
    <source>
        <dbReference type="ARBA" id="ARBA00023018"/>
    </source>
</evidence>
<feature type="region of interest" description="Disordered" evidence="10">
    <location>
        <begin position="948"/>
        <end position="988"/>
    </location>
</feature>
<evidence type="ECO:0000256" key="10">
    <source>
        <dbReference type="SAM" id="MobiDB-lite"/>
    </source>
</evidence>
<feature type="compositionally biased region" description="Gly residues" evidence="10">
    <location>
        <begin position="19"/>
        <end position="28"/>
    </location>
</feature>
<dbReference type="GO" id="GO:0048167">
    <property type="term" value="P:regulation of synaptic plasticity"/>
    <property type="evidence" value="ECO:0007669"/>
    <property type="project" value="TreeGrafter"/>
</dbReference>
<evidence type="ECO:0000256" key="3">
    <source>
        <dbReference type="ARBA" id="ARBA00022553"/>
    </source>
</evidence>
<dbReference type="Pfam" id="PF10174">
    <property type="entry name" value="Cast"/>
    <property type="match status" value="1"/>
</dbReference>
<feature type="compositionally biased region" description="Low complexity" evidence="10">
    <location>
        <begin position="29"/>
        <end position="39"/>
    </location>
</feature>
<feature type="coiled-coil region" evidence="9">
    <location>
        <begin position="173"/>
        <end position="200"/>
    </location>
</feature>
<keyword evidence="7" id="KW-0966">Cell projection</keyword>
<comment type="subcellular location">
    <subcellularLocation>
        <location evidence="1">Cytoplasm</location>
        <location evidence="1">Cytoskeleton</location>
    </subcellularLocation>
    <subcellularLocation>
        <location evidence="8">Presynapse</location>
    </subcellularLocation>
</comment>
<dbReference type="GeneTree" id="ENSGT00650000093320"/>
<feature type="compositionally biased region" description="Basic and acidic residues" evidence="10">
    <location>
        <begin position="357"/>
        <end position="367"/>
    </location>
</feature>
<evidence type="ECO:0000256" key="2">
    <source>
        <dbReference type="ARBA" id="ARBA00022490"/>
    </source>
</evidence>
<evidence type="ECO:0000256" key="1">
    <source>
        <dbReference type="ARBA" id="ARBA00004245"/>
    </source>
</evidence>
<evidence type="ECO:0000256" key="8">
    <source>
        <dbReference type="ARBA" id="ARBA00034106"/>
    </source>
</evidence>
<accession>A0A8D3E4T9</accession>
<dbReference type="AlphaFoldDB" id="A0A8D3E4T9"/>
<dbReference type="SUPFAM" id="SSF57997">
    <property type="entry name" value="Tropomyosin"/>
    <property type="match status" value="1"/>
</dbReference>
<organism evidence="11 12">
    <name type="scientific">Scophthalmus maximus</name>
    <name type="common">Turbot</name>
    <name type="synonym">Psetta maxima</name>
    <dbReference type="NCBI Taxonomy" id="52904"/>
    <lineage>
        <taxon>Eukaryota</taxon>
        <taxon>Metazoa</taxon>
        <taxon>Chordata</taxon>
        <taxon>Craniata</taxon>
        <taxon>Vertebrata</taxon>
        <taxon>Euteleostomi</taxon>
        <taxon>Actinopterygii</taxon>
        <taxon>Neopterygii</taxon>
        <taxon>Teleostei</taxon>
        <taxon>Neoteleostei</taxon>
        <taxon>Acanthomorphata</taxon>
        <taxon>Carangaria</taxon>
        <taxon>Pleuronectiformes</taxon>
        <taxon>Pleuronectoidei</taxon>
        <taxon>Scophthalmidae</taxon>
        <taxon>Scophthalmus</taxon>
    </lineage>
</organism>
<dbReference type="Proteomes" id="UP000694558">
    <property type="component" value="Chromosome 10"/>
</dbReference>
<keyword evidence="3" id="KW-0597">Phosphoprotein</keyword>
<keyword evidence="6" id="KW-0206">Cytoskeleton</keyword>
<keyword evidence="4" id="KW-0770">Synapse</keyword>
<feature type="region of interest" description="Disordered" evidence="10">
    <location>
        <begin position="348"/>
        <end position="367"/>
    </location>
</feature>
<dbReference type="GO" id="GO:0098882">
    <property type="term" value="F:structural constituent of presynaptic active zone"/>
    <property type="evidence" value="ECO:0007669"/>
    <property type="project" value="TreeGrafter"/>
</dbReference>
<evidence type="ECO:0000256" key="5">
    <source>
        <dbReference type="ARBA" id="ARBA00023054"/>
    </source>
</evidence>
<evidence type="ECO:0000256" key="7">
    <source>
        <dbReference type="ARBA" id="ARBA00023273"/>
    </source>
</evidence>
<feature type="compositionally biased region" description="Basic and acidic residues" evidence="10">
    <location>
        <begin position="962"/>
        <end position="978"/>
    </location>
</feature>
<keyword evidence="5 9" id="KW-0175">Coiled coil</keyword>
<protein>
    <recommendedName>
        <fullName evidence="13">ELKS/Rab6-interacting/CAST family member 1</fullName>
    </recommendedName>
</protein>
<reference evidence="11" key="1">
    <citation type="submission" date="2023-05" db="EMBL/GenBank/DDBJ databases">
        <title>High-quality long-read genome of Scophthalmus maximus.</title>
        <authorList>
            <person name="Lien S."/>
            <person name="Martinez P."/>
        </authorList>
    </citation>
    <scope>NUCLEOTIDE SEQUENCE [LARGE SCALE GENOMIC DNA]</scope>
</reference>
<feature type="coiled-coil region" evidence="9">
    <location>
        <begin position="507"/>
        <end position="671"/>
    </location>
</feature>
<keyword evidence="2" id="KW-0963">Cytoplasm</keyword>
<dbReference type="Gene3D" id="1.10.287.1490">
    <property type="match status" value="1"/>
</dbReference>
<gene>
    <name evidence="11" type="primary">LOC118315194</name>
</gene>
<sequence>MYSSARSVGRGDANHSGGRDGGGTGSQGSGRSPRLPRSPRMGHRRTNSTGGSGGGPGGAGGKTLSMENIQSLNAAYATSGPMYLSDNEVAMAGDHLPKSGGTVTTMGRQRVTYGSRGSNSGVVAASTPNISTSVPANALLPAGMMAGDALAFGDHHMASTVPHSLRQARDNTILDLQAQLKEVLRENEMLRRDVEVKESKLSSSMNSIKTFWSPELKKERALRKDEVSKITVWKEQYRVIQDEAQVSRRRETKHLQMTVQALQDEMRIQRDLNQLLQQDPASQCRDLALTSEPTEENYRRLQAEHERQAKELFLLRKTLEEMELRIDTQKQTLGARDESIKKLLEMLQSKGRPSAKASEEDQERTRRLADAEMHRHHLESLLDQRDREINALREELHRRYEGTPESTKTKALQTVIDMKDAKINSMERGLRDMEEELLMLKSNGLLSCEERQEEMKQMEVYRSHTKFMKNKMEQVKQDLSRKDTELLGLQTKLETLTNQFSDSKQHIEVLKESLTAKEQRAAILQTEVDALRLRLEEKEATLNKKSKQIQEISKEKGTLNGEIHDLKDMLEVKERKVNVLQKKIENLQEQLRDKEKQMSSLKERVKSLQTDTSNTDTALTTLEESLAEKERIIERLKEQRDRDDREKTEELDCNKKELKELKERLSLLQGDLSDRETSLLDLKEHASSLASSGLKKDSKLKSLEITLEQKKEECLKLENHVKRTTADFMHFVPCQAQNAALEAQANTELAERIKNLEQEVARHREDSGKAQAEVDRLLEILREMENEKNDKDKKISELERQMKDQTKKVASLKHKEQVEKSRNARLVDEARKREDNMSETSQHVKMEELLGAMEKVKQELESMRAKLASTQQSLCEKEAHLTTLRAERRKHLEEVLEMKQEALLAAISEKDANIALLELSSSKKKKTQDEVALLKREKDRLVQQLKQQTQNRMKLMADNYEDDHLKTAPDQANHKPSPDQDDEEGIWA</sequence>
<feature type="region of interest" description="Disordered" evidence="10">
    <location>
        <begin position="803"/>
        <end position="822"/>
    </location>
</feature>
<evidence type="ECO:0000256" key="6">
    <source>
        <dbReference type="ARBA" id="ARBA00023212"/>
    </source>
</evidence>
<evidence type="ECO:0000313" key="11">
    <source>
        <dbReference type="Ensembl" id="ENSSMAP00000066798.1"/>
    </source>
</evidence>
<dbReference type="PANTHER" id="PTHR18861">
    <property type="entry name" value="ELKS/RAB6-INTERACTING/CAST PROTEIN"/>
    <property type="match status" value="1"/>
</dbReference>
<dbReference type="Ensembl" id="ENSSMAT00000042058.1">
    <property type="protein sequence ID" value="ENSSMAP00000066798.1"/>
    <property type="gene ID" value="ENSSMAG00000005613.2"/>
</dbReference>
<reference evidence="11" key="2">
    <citation type="submission" date="2025-08" db="UniProtKB">
        <authorList>
            <consortium name="Ensembl"/>
        </authorList>
    </citation>
    <scope>IDENTIFICATION</scope>
</reference>
<feature type="compositionally biased region" description="Gly residues" evidence="10">
    <location>
        <begin position="50"/>
        <end position="61"/>
    </location>
</feature>
<dbReference type="InterPro" id="IPR019323">
    <property type="entry name" value="ELKS/CAST"/>
</dbReference>
<feature type="compositionally biased region" description="Acidic residues" evidence="10">
    <location>
        <begin position="979"/>
        <end position="988"/>
    </location>
</feature>
<name>A0A8D3E4T9_SCOMX</name>
<evidence type="ECO:0008006" key="13">
    <source>
        <dbReference type="Google" id="ProtNLM"/>
    </source>
</evidence>
<proteinExistence type="predicted"/>
<dbReference type="GO" id="GO:0007274">
    <property type="term" value="P:neuromuscular synaptic transmission"/>
    <property type="evidence" value="ECO:0007669"/>
    <property type="project" value="TreeGrafter"/>
</dbReference>
<dbReference type="GO" id="GO:0030424">
    <property type="term" value="C:axon"/>
    <property type="evidence" value="ECO:0007669"/>
    <property type="project" value="UniProtKB-SubCell"/>
</dbReference>
<dbReference type="PANTHER" id="PTHR18861:SF1">
    <property type="entry name" value="ELKS_RAB6-INTERACTING_CAST FAMILY MEMBER 1"/>
    <property type="match status" value="1"/>
</dbReference>
<feature type="coiled-coil region" evidence="9">
    <location>
        <begin position="375"/>
        <end position="443"/>
    </location>
</feature>